<dbReference type="PROSITE" id="PS00018">
    <property type="entry name" value="EF_HAND_1"/>
    <property type="match status" value="1"/>
</dbReference>
<sequence>MNLNSILQPSPMRRKLKFKTALKMKITTVLLFAASLQVCAIGMAQKVNLRFKNENMLTVFREIEKQTNYSFVYGEEQLAAAKKIKLSLQNEKLEVALALIFKDQPLTYTIKGNHIILKEKEIIPITVVQKQIKGKVVDEKGVPLVGATVLLKGTKKSVATNFDGDFTIEVPDLKSTLVVSYTGYVSKEVALGNGTASIVIQLQEENTTLNEVVIGYGKQKSAQVVSSISSIKGEQLQLPGRSLNNSLAGRVAGLYAIQRSGEPGYDNAEIYIRGISSFAGGTKALILVDGVPRNMSDISTEEIETFTVLKDASATAVYGSEGANGVILITSKRGLNQKTAIDFRMDNSFNSPTRVMPFLGSGDWLRLYNEAKWNTEGNPNTSSFIPYKTDAQIALYESGADPDLYPSTNWMDMLKKTATNQKYSLNFRGGGDKMRFFVGTSYYNEEGAFLSNPVDYNEFNKNIKYDVNIGLKRFNLRSNIDMDISETTKLSVDLSGQYLTTNYPGTGTSTIFQSMMRSAPHLIPMIYSNGYPSRFNAGGNYANPYTQLNFRGYAKEYRVSLQTNIGLEQRFKAIPGLIWKIRTSFDSDFTSVVNKVRNPSEYFSDSRDLNGDLIMKKVINGANTATEETGGGFAGGNKRIYMETSLGYSKKLGEDHVLSGLFLLNQKESQVQGQPYPYKKQGAVGRLSYAYGNKYFTDASFGITGSENFAPENRYGFFPAFGLGYMLTNEYKIGDLIQSVGIQTLKLRVSYGRTGNDQVSNTRFPYKENLNWSGTTLNLGITSSGGTNSSGNLIFEKQAFNPNIRWEIEEKRNVGIDITAWHNALSFTVDYFDNLRHDILLQRTTVGQAAGLQQNPFENFGKVSNKGIDASLNFNKKINDFGIGATGTFTFARNKIIEMDEIPRAEWYQNSTGTRLGMVDGWVAERLYTNDDFDIVTNAVTGAKTYSLKAGLPISRLGNVYPGNIKYADLNGDGLINEFDWTKHVAGAKPSNPEIIYGFGVNADYKGFYASAFFQGVANATAYLDPSFMIPFAGSDPLTTSTKGFSLDRWTEENPNPNALLPRLQINNTNQSDIRRSSWFLRDAGFLRLKNAEIGYKLERKQLDFFGFTAARVYVLGTNLTVWDKIKYWDPELGGSQGGSAYPIQRTINIGLDVTF</sequence>
<evidence type="ECO:0000313" key="7">
    <source>
        <dbReference type="EMBL" id="SHH13646.1"/>
    </source>
</evidence>
<evidence type="ECO:0000313" key="9">
    <source>
        <dbReference type="Proteomes" id="UP000237771"/>
    </source>
</evidence>
<dbReference type="Gene3D" id="2.60.40.1120">
    <property type="entry name" value="Carboxypeptidase-like, regulatory domain"/>
    <property type="match status" value="1"/>
</dbReference>
<keyword evidence="9" id="KW-1185">Reference proteome</keyword>
<dbReference type="EMBL" id="PVUB01000013">
    <property type="protein sequence ID" value="PRZ20108.1"/>
    <property type="molecule type" value="Genomic_DNA"/>
</dbReference>
<dbReference type="SUPFAM" id="SSF49464">
    <property type="entry name" value="Carboxypeptidase regulatory domain-like"/>
    <property type="match status" value="1"/>
</dbReference>
<dbReference type="FunFam" id="2.170.130.10:FF:000003">
    <property type="entry name" value="SusC/RagA family TonB-linked outer membrane protein"/>
    <property type="match status" value="1"/>
</dbReference>
<dbReference type="InterPro" id="IPR018247">
    <property type="entry name" value="EF_Hand_1_Ca_BS"/>
</dbReference>
<reference evidence="8" key="2">
    <citation type="submission" date="2016-11" db="EMBL/GenBank/DDBJ databases">
        <authorList>
            <person name="Varghese N."/>
            <person name="Submissions S."/>
        </authorList>
    </citation>
    <scope>NUCLEOTIDE SEQUENCE [LARGE SCALE GENOMIC DNA]</scope>
    <source>
        <strain evidence="8">DSM 19729</strain>
    </source>
</reference>
<dbReference type="InterPro" id="IPR037066">
    <property type="entry name" value="Plug_dom_sf"/>
</dbReference>
<dbReference type="Gene3D" id="2.170.130.10">
    <property type="entry name" value="TonB-dependent receptor, plug domain"/>
    <property type="match status" value="1"/>
</dbReference>
<dbReference type="AlphaFoldDB" id="A0A1M5QIC0"/>
<dbReference type="NCBIfam" id="TIGR04057">
    <property type="entry name" value="SusC_RagA_signa"/>
    <property type="match status" value="1"/>
</dbReference>
<dbReference type="InterPro" id="IPR023997">
    <property type="entry name" value="TonB-dep_OMP_SusC/RagA_CS"/>
</dbReference>
<reference evidence="7" key="1">
    <citation type="submission" date="2016-11" db="EMBL/GenBank/DDBJ databases">
        <authorList>
            <person name="Jaros S."/>
            <person name="Januszkiewicz K."/>
            <person name="Wedrychowicz H."/>
        </authorList>
    </citation>
    <scope>NUCLEOTIDE SEQUENCE [LARGE SCALE GENOMIC DNA]</scope>
    <source>
        <strain evidence="7">DSM 19729</strain>
    </source>
</reference>
<gene>
    <name evidence="6" type="ORF">BC624_11368</name>
    <name evidence="7" type="ORF">SAMN05443373_1087</name>
</gene>
<comment type="subcellular location">
    <subcellularLocation>
        <location evidence="4">Cell outer membrane</location>
        <topology evidence="4">Multi-pass membrane protein</topology>
    </subcellularLocation>
</comment>
<evidence type="ECO:0000313" key="6">
    <source>
        <dbReference type="EMBL" id="PRZ20108.1"/>
    </source>
</evidence>
<accession>A0A1M5QIC0</accession>
<reference evidence="6 9" key="3">
    <citation type="submission" date="2018-03" db="EMBL/GenBank/DDBJ databases">
        <title>Genomic Encyclopedia of Archaeal and Bacterial Type Strains, Phase II (KMG-II): from individual species to whole genera.</title>
        <authorList>
            <person name="Goeker M."/>
        </authorList>
    </citation>
    <scope>NUCLEOTIDE SEQUENCE [LARGE SCALE GENOMIC DNA]</scope>
    <source>
        <strain evidence="6 9">DSM 17797</strain>
    </source>
</reference>
<dbReference type="Pfam" id="PF07715">
    <property type="entry name" value="Plug"/>
    <property type="match status" value="1"/>
</dbReference>
<name>A0A1M5QIC0_9FLAO</name>
<keyword evidence="3 4" id="KW-0998">Cell outer membrane</keyword>
<feature type="domain" description="Secretin/TonB short N-terminal" evidence="5">
    <location>
        <begin position="69"/>
        <end position="120"/>
    </location>
</feature>
<dbReference type="PROSITE" id="PS52016">
    <property type="entry name" value="TONB_DEPENDENT_REC_3"/>
    <property type="match status" value="1"/>
</dbReference>
<evidence type="ECO:0000259" key="5">
    <source>
        <dbReference type="SMART" id="SM00965"/>
    </source>
</evidence>
<dbReference type="OrthoDB" id="9768177at2"/>
<dbReference type="EMBL" id="FQWO01000008">
    <property type="protein sequence ID" value="SHH13646.1"/>
    <property type="molecule type" value="Genomic_DNA"/>
</dbReference>
<dbReference type="InterPro" id="IPR023996">
    <property type="entry name" value="TonB-dep_OMP_SusC/RagA"/>
</dbReference>
<dbReference type="RefSeq" id="WP_072944258.1">
    <property type="nucleotide sequence ID" value="NZ_FQWO01000008.1"/>
</dbReference>
<dbReference type="Pfam" id="PF13715">
    <property type="entry name" value="CarbopepD_reg_2"/>
    <property type="match status" value="1"/>
</dbReference>
<dbReference type="InterPro" id="IPR011662">
    <property type="entry name" value="Secretin/TonB_short_N"/>
</dbReference>
<evidence type="ECO:0000256" key="4">
    <source>
        <dbReference type="PROSITE-ProRule" id="PRU01360"/>
    </source>
</evidence>
<dbReference type="Proteomes" id="UP000184384">
    <property type="component" value="Unassembled WGS sequence"/>
</dbReference>
<dbReference type="SMART" id="SM00965">
    <property type="entry name" value="STN"/>
    <property type="match status" value="1"/>
</dbReference>
<keyword evidence="1 4" id="KW-0813">Transport</keyword>
<dbReference type="NCBIfam" id="TIGR04056">
    <property type="entry name" value="OMP_RagA_SusC"/>
    <property type="match status" value="1"/>
</dbReference>
<evidence type="ECO:0000256" key="2">
    <source>
        <dbReference type="ARBA" id="ARBA00023136"/>
    </source>
</evidence>
<evidence type="ECO:0000256" key="3">
    <source>
        <dbReference type="ARBA" id="ARBA00023237"/>
    </source>
</evidence>
<dbReference type="GO" id="GO:0009279">
    <property type="term" value="C:cell outer membrane"/>
    <property type="evidence" value="ECO:0007669"/>
    <property type="project" value="UniProtKB-SubCell"/>
</dbReference>
<dbReference type="InterPro" id="IPR012910">
    <property type="entry name" value="Plug_dom"/>
</dbReference>
<dbReference type="Pfam" id="PF07660">
    <property type="entry name" value="STN"/>
    <property type="match status" value="1"/>
</dbReference>
<keyword evidence="4" id="KW-0812">Transmembrane</keyword>
<keyword evidence="4" id="KW-1134">Transmembrane beta strand</keyword>
<dbReference type="SUPFAM" id="SSF56935">
    <property type="entry name" value="Porins"/>
    <property type="match status" value="1"/>
</dbReference>
<comment type="similarity">
    <text evidence="4">Belongs to the TonB-dependent receptor family.</text>
</comment>
<organism evidence="7 8">
    <name type="scientific">Flavobacterium granuli</name>
    <dbReference type="NCBI Taxonomy" id="280093"/>
    <lineage>
        <taxon>Bacteria</taxon>
        <taxon>Pseudomonadati</taxon>
        <taxon>Bacteroidota</taxon>
        <taxon>Flavobacteriia</taxon>
        <taxon>Flavobacteriales</taxon>
        <taxon>Flavobacteriaceae</taxon>
        <taxon>Flavobacterium</taxon>
    </lineage>
</organism>
<dbReference type="InterPro" id="IPR008969">
    <property type="entry name" value="CarboxyPept-like_regulatory"/>
</dbReference>
<dbReference type="InterPro" id="IPR039426">
    <property type="entry name" value="TonB-dep_rcpt-like"/>
</dbReference>
<dbReference type="Gene3D" id="3.55.50.30">
    <property type="match status" value="1"/>
</dbReference>
<evidence type="ECO:0000313" key="8">
    <source>
        <dbReference type="Proteomes" id="UP000184384"/>
    </source>
</evidence>
<evidence type="ECO:0000256" key="1">
    <source>
        <dbReference type="ARBA" id="ARBA00022448"/>
    </source>
</evidence>
<dbReference type="Proteomes" id="UP000237771">
    <property type="component" value="Unassembled WGS sequence"/>
</dbReference>
<proteinExistence type="inferred from homology"/>
<keyword evidence="2 4" id="KW-0472">Membrane</keyword>
<dbReference type="STRING" id="280093.SAMN05443373_1087"/>
<protein>
    <submittedName>
        <fullName evidence="6">TonB-linked SusC/RagA family outer membrane protein</fullName>
    </submittedName>
    <submittedName>
        <fullName evidence="7">TonB-linked outer membrane protein, SusC/RagA family</fullName>
    </submittedName>
</protein>